<dbReference type="Proteomes" id="UP000829196">
    <property type="component" value="Unassembled WGS sequence"/>
</dbReference>
<dbReference type="SMR" id="A0A8T3A2V0"/>
<feature type="signal peptide" evidence="6">
    <location>
        <begin position="1"/>
        <end position="19"/>
    </location>
</feature>
<keyword evidence="3" id="KW-0560">Oxidoreductase</keyword>
<protein>
    <recommendedName>
        <fullName evidence="7">Plant heme peroxidase family profile domain-containing protein</fullName>
    </recommendedName>
</protein>
<proteinExistence type="inferred from homology"/>
<dbReference type="OrthoDB" id="2113341at2759"/>
<evidence type="ECO:0000256" key="6">
    <source>
        <dbReference type="SAM" id="SignalP"/>
    </source>
</evidence>
<feature type="chain" id="PRO_5035789472" description="Plant heme peroxidase family profile domain-containing protein" evidence="6">
    <location>
        <begin position="20"/>
        <end position="271"/>
    </location>
</feature>
<gene>
    <name evidence="8" type="ORF">KFK09_028253</name>
</gene>
<dbReference type="CDD" id="cd00314">
    <property type="entry name" value="plant_peroxidase_like"/>
    <property type="match status" value="1"/>
</dbReference>
<keyword evidence="9" id="KW-1185">Reference proteome</keyword>
<feature type="domain" description="Plant heme peroxidase family profile" evidence="7">
    <location>
        <begin position="100"/>
        <end position="234"/>
    </location>
</feature>
<evidence type="ECO:0000256" key="3">
    <source>
        <dbReference type="ARBA" id="ARBA00023002"/>
    </source>
</evidence>
<dbReference type="InterPro" id="IPR002016">
    <property type="entry name" value="Haem_peroxidase"/>
</dbReference>
<dbReference type="GO" id="GO:0009535">
    <property type="term" value="C:chloroplast thylakoid membrane"/>
    <property type="evidence" value="ECO:0007669"/>
    <property type="project" value="TreeGrafter"/>
</dbReference>
<evidence type="ECO:0000259" key="7">
    <source>
        <dbReference type="Pfam" id="PF00141"/>
    </source>
</evidence>
<dbReference type="InterPro" id="IPR002207">
    <property type="entry name" value="Peroxidase_I"/>
</dbReference>
<evidence type="ECO:0000256" key="2">
    <source>
        <dbReference type="ARBA" id="ARBA00022958"/>
    </source>
</evidence>
<comment type="catalytic activity">
    <reaction evidence="4">
        <text>L-ascorbate + H2O2 = L-dehydroascorbate + 2 H2O</text>
        <dbReference type="Rhea" id="RHEA:22996"/>
        <dbReference type="ChEBI" id="CHEBI:15377"/>
        <dbReference type="ChEBI" id="CHEBI:16240"/>
        <dbReference type="ChEBI" id="CHEBI:38290"/>
        <dbReference type="ChEBI" id="CHEBI:58539"/>
        <dbReference type="EC" id="1.11.1.11"/>
    </reaction>
</comment>
<dbReference type="Pfam" id="PF00141">
    <property type="entry name" value="peroxidase"/>
    <property type="match status" value="1"/>
</dbReference>
<organism evidence="8 9">
    <name type="scientific">Dendrobium nobile</name>
    <name type="common">Orchid</name>
    <dbReference type="NCBI Taxonomy" id="94219"/>
    <lineage>
        <taxon>Eukaryota</taxon>
        <taxon>Viridiplantae</taxon>
        <taxon>Streptophyta</taxon>
        <taxon>Embryophyta</taxon>
        <taxon>Tracheophyta</taxon>
        <taxon>Spermatophyta</taxon>
        <taxon>Magnoliopsida</taxon>
        <taxon>Liliopsida</taxon>
        <taxon>Asparagales</taxon>
        <taxon>Orchidaceae</taxon>
        <taxon>Epidendroideae</taxon>
        <taxon>Malaxideae</taxon>
        <taxon>Dendrobiinae</taxon>
        <taxon>Dendrobium</taxon>
    </lineage>
</organism>
<keyword evidence="6" id="KW-0732">Signal</keyword>
<dbReference type="InterPro" id="IPR010255">
    <property type="entry name" value="Haem_peroxidase_sf"/>
</dbReference>
<dbReference type="Gene3D" id="1.10.520.10">
    <property type="match status" value="1"/>
</dbReference>
<sequence>MAAFSFLSALSVVTAPSQPDFPSGKFGRTNGRIRCHYEMEESEANMRVQEKQLNRRDVLRCFSTVVGLEMLAGSGSLTHTAIAADLIQRRQRSEFQANIKETLFDAIKGHLELIPSILRLALNDALTFDKATKTGGPNGSIRLSQEISRPENTGLTSALDLIVKAKEEIDSYSKGGPISYSDLIQFAGTWGLFDRQFGRTDSQDPDPEGRIPQWDKASVQEMKRKFSSIGFGPRQVDLITTLTKLSSLGQQINYEAYTYPVQKIQLSKLKL</sequence>
<comment type="caution">
    <text evidence="8">The sequence shown here is derived from an EMBL/GenBank/DDBJ whole genome shotgun (WGS) entry which is preliminary data.</text>
</comment>
<dbReference type="InterPro" id="IPR044831">
    <property type="entry name" value="Ccp1-like"/>
</dbReference>
<accession>A0A8T3A2V0</accession>
<dbReference type="PRINTS" id="PR00459">
    <property type="entry name" value="ASPEROXIDASE"/>
</dbReference>
<keyword evidence="1" id="KW-0106">Calcium</keyword>
<evidence type="ECO:0000256" key="5">
    <source>
        <dbReference type="RuleBase" id="RU004241"/>
    </source>
</evidence>
<evidence type="ECO:0000313" key="8">
    <source>
        <dbReference type="EMBL" id="KAI0488422.1"/>
    </source>
</evidence>
<dbReference type="GO" id="GO:0000302">
    <property type="term" value="P:response to reactive oxygen species"/>
    <property type="evidence" value="ECO:0007669"/>
    <property type="project" value="TreeGrafter"/>
</dbReference>
<dbReference type="GO" id="GO:0034599">
    <property type="term" value="P:cellular response to oxidative stress"/>
    <property type="evidence" value="ECO:0007669"/>
    <property type="project" value="InterPro"/>
</dbReference>
<evidence type="ECO:0000256" key="1">
    <source>
        <dbReference type="ARBA" id="ARBA00022837"/>
    </source>
</evidence>
<comment type="similarity">
    <text evidence="5">Belongs to the peroxidase family.</text>
</comment>
<dbReference type="EMBL" id="JAGYWB010000019">
    <property type="protein sequence ID" value="KAI0488422.1"/>
    <property type="molecule type" value="Genomic_DNA"/>
</dbReference>
<dbReference type="PANTHER" id="PTHR31356">
    <property type="entry name" value="THYLAKOID LUMENAL 29 KDA PROTEIN, CHLOROPLASTIC-RELATED"/>
    <property type="match status" value="1"/>
</dbReference>
<keyword evidence="2" id="KW-0630">Potassium</keyword>
<evidence type="ECO:0000313" key="9">
    <source>
        <dbReference type="Proteomes" id="UP000829196"/>
    </source>
</evidence>
<dbReference type="GO" id="GO:0042744">
    <property type="term" value="P:hydrogen peroxide catabolic process"/>
    <property type="evidence" value="ECO:0007669"/>
    <property type="project" value="TreeGrafter"/>
</dbReference>
<dbReference type="AlphaFoldDB" id="A0A8T3A2V0"/>
<dbReference type="GO" id="GO:0020037">
    <property type="term" value="F:heme binding"/>
    <property type="evidence" value="ECO:0007669"/>
    <property type="project" value="InterPro"/>
</dbReference>
<dbReference type="PANTHER" id="PTHR31356:SF34">
    <property type="entry name" value="THYLAKOID LUMENAL 29 KDA PROTEIN, CHLOROPLASTIC"/>
    <property type="match status" value="1"/>
</dbReference>
<dbReference type="GO" id="GO:0016688">
    <property type="term" value="F:L-ascorbate peroxidase activity"/>
    <property type="evidence" value="ECO:0007669"/>
    <property type="project" value="UniProtKB-EC"/>
</dbReference>
<evidence type="ECO:0000256" key="4">
    <source>
        <dbReference type="ARBA" id="ARBA00047994"/>
    </source>
</evidence>
<dbReference type="SUPFAM" id="SSF48113">
    <property type="entry name" value="Heme-dependent peroxidases"/>
    <property type="match status" value="1"/>
</dbReference>
<name>A0A8T3A2V0_DENNO</name>
<reference evidence="8" key="1">
    <citation type="journal article" date="2022" name="Front. Genet.">
        <title>Chromosome-Scale Assembly of the Dendrobium nobile Genome Provides Insights Into the Molecular Mechanism of the Biosynthesis of the Medicinal Active Ingredient of Dendrobium.</title>
        <authorList>
            <person name="Xu Q."/>
            <person name="Niu S.-C."/>
            <person name="Li K.-L."/>
            <person name="Zheng P.-J."/>
            <person name="Zhang X.-J."/>
            <person name="Jia Y."/>
            <person name="Liu Y."/>
            <person name="Niu Y.-X."/>
            <person name="Yu L.-H."/>
            <person name="Chen D.-F."/>
            <person name="Zhang G.-Q."/>
        </authorList>
    </citation>
    <scope>NUCLEOTIDE SEQUENCE</scope>
    <source>
        <tissue evidence="8">Leaf</tissue>
    </source>
</reference>